<keyword evidence="12 17" id="KW-0067">ATP-binding</keyword>
<dbReference type="Gramene" id="TraesCS5A03G0031900.1">
    <property type="protein sequence ID" value="TraesCS5A03G0031900.1.CDS1"/>
    <property type="gene ID" value="TraesCS5A03G0031900"/>
</dbReference>
<feature type="chain" id="PRO_5017477917" description="Protein kinase domain-containing protein" evidence="19">
    <location>
        <begin position="37"/>
        <end position="1024"/>
    </location>
</feature>
<keyword evidence="15" id="KW-0675">Receptor</keyword>
<keyword evidence="22" id="KW-1185">Reference proteome</keyword>
<dbReference type="PANTHER" id="PTHR48056">
    <property type="entry name" value="LRR RECEPTOR-LIKE SERINE/THREONINE-PROTEIN KINASE-RELATED"/>
    <property type="match status" value="1"/>
</dbReference>
<accession>A0A3B5XWE3</accession>
<keyword evidence="4" id="KW-1003">Cell membrane</keyword>
<reference evidence="21" key="1">
    <citation type="submission" date="2018-08" db="EMBL/GenBank/DDBJ databases">
        <authorList>
            <person name="Rossello M."/>
        </authorList>
    </citation>
    <scope>NUCLEOTIDE SEQUENCE [LARGE SCALE GENOMIC DNA]</scope>
    <source>
        <strain evidence="21">cv. Chinese Spring</strain>
    </source>
</reference>
<evidence type="ECO:0000256" key="7">
    <source>
        <dbReference type="ARBA" id="ARBA00022692"/>
    </source>
</evidence>
<evidence type="ECO:0000256" key="2">
    <source>
        <dbReference type="ARBA" id="ARBA00004479"/>
    </source>
</evidence>
<comment type="similarity">
    <text evidence="3">Belongs to the protein kinase superfamily. Ser/Thr protein kinase family.</text>
</comment>
<dbReference type="PROSITE" id="PS00108">
    <property type="entry name" value="PROTEIN_KINASE_ST"/>
    <property type="match status" value="1"/>
</dbReference>
<proteinExistence type="inferred from homology"/>
<dbReference type="Pfam" id="PF00069">
    <property type="entry name" value="Pkinase"/>
    <property type="match status" value="1"/>
</dbReference>
<dbReference type="InterPro" id="IPR000719">
    <property type="entry name" value="Prot_kinase_dom"/>
</dbReference>
<dbReference type="PROSITE" id="PS50011">
    <property type="entry name" value="PROTEIN_KINASE_DOM"/>
    <property type="match status" value="1"/>
</dbReference>
<dbReference type="SMR" id="A0A3B5XWE3"/>
<dbReference type="Gramene" id="TraesLDM5A03G02570870.1">
    <property type="protein sequence ID" value="TraesLDM5A03G02570870.1.CDS1"/>
    <property type="gene ID" value="TraesLDM5A03G02570870"/>
</dbReference>
<dbReference type="Gramene" id="TraesWEE_scaffold_048991_01G000100.1">
    <property type="protein sequence ID" value="TraesWEE_scaffold_048991_01G000100.1"/>
    <property type="gene ID" value="TraesWEE_scaffold_048991_01G000100"/>
</dbReference>
<dbReference type="GO" id="GO:0004672">
    <property type="term" value="F:protein kinase activity"/>
    <property type="evidence" value="ECO:0007669"/>
    <property type="project" value="InterPro"/>
</dbReference>
<dbReference type="KEGG" id="taes:100415816"/>
<evidence type="ECO:0000313" key="22">
    <source>
        <dbReference type="Proteomes" id="UP000019116"/>
    </source>
</evidence>
<keyword evidence="11" id="KW-0418">Kinase</keyword>
<evidence type="ECO:0000256" key="3">
    <source>
        <dbReference type="ARBA" id="ARBA00008684"/>
    </source>
</evidence>
<sequence length="1024" mass="106931">MPPARPFHPHLHLHLAVAALLLAAVLLSAVLHAASAATHPEVDALMAFKSSLAIPPAADPFFASWDAAAATPCNFTGVTCRGSAVTALSVHDLNVSAESVPFDVLCGSLRSLATLSLPSNALAGTIAGVDACVGLQELTLPFNSFSGDIPDLSPLTGLRTLNLSTNAFSGSFPWSALAAMPGLQALSAGDNPDLTPTKSFPAVITRLTNLTKLYLSAANIAGPIPAGIGRLTKLVDLELADNPLTGEIPPAIAQLVNLQSLELYNCSLTGALPRGFGKLTKLQFFDASQNQLTGGLSELRSLTRLVSLQLFYNGLSGEVPSEFGDFRELVNLSLYSNNLTGDLPPKLGSWSEFNFIDVSTNSLTGPIPPDMCRRGTMLKLLMLENRFSGEIPASYASCATLQRFRVSKNSLTGEVPEGLWALPRAEIIDLEGNRFTGGISEGIGKAASLTSLNLAGNKFSGAIPSSIGDAGKLQSIDVSSNELSGEIPPSIGKLVLLDSLDIAGNGISGAIPGSLGSCSALSTMNLAENKLAGAIPTELRGLTRLNSLNISSNELSGAVPAILADLKLSYLNLSNNRLDGPVPPGLAISAYGESFQGNPGLCANNGAGFLRRCTPGDGGHSGSTARTLVTCLLAGMAVLLAVLGVAIFIKKRRQHAEAAAMAGAGKLLFAKKGSWNVKSFRMMAFDEREIVGGVRDENLIGSGGSGNVYRVKLGCGTVVAVKHITRTRGVAPANAGPTAAMLPRSASASARQCREFDAEVGTLSSIRHVNVVKLLCSVTSEDGAASLLVYEHLPNGSLYERLHGPTARKLGGLGWPERYEVAVGAARGLEYLHHGCGDRPILHRDVKSSNILLDEAFKPRIADFGLAKILDANAGGKGKGEPWSSSGGAVAGTVGYMAPEYAYTRKVTEKSDVYSFGVVLMELATGRAAVADGEDVVEWASRRLDGAGSGREKAMALVDGSAAREEWEKEEAVRVLRVAVLCTSRTPAVRPSMRSVVQMLEDAGVGRECSGNGKPALEVKVVVA</sequence>
<dbReference type="Gene3D" id="3.80.10.10">
    <property type="entry name" value="Ribonuclease Inhibitor"/>
    <property type="match status" value="4"/>
</dbReference>
<keyword evidence="16" id="KW-0325">Glycoprotein</keyword>
<dbReference type="Gene3D" id="1.10.510.10">
    <property type="entry name" value="Transferase(Phosphotransferase) domain 1"/>
    <property type="match status" value="1"/>
</dbReference>
<dbReference type="SMART" id="SM00220">
    <property type="entry name" value="S_TKc"/>
    <property type="match status" value="1"/>
</dbReference>
<dbReference type="InterPro" id="IPR008271">
    <property type="entry name" value="Ser/Thr_kinase_AS"/>
</dbReference>
<keyword evidence="10 17" id="KW-0547">Nucleotide-binding</keyword>
<evidence type="ECO:0000256" key="19">
    <source>
        <dbReference type="SAM" id="SignalP"/>
    </source>
</evidence>
<dbReference type="InterPro" id="IPR017441">
    <property type="entry name" value="Protein_kinase_ATP_BS"/>
</dbReference>
<reference evidence="21" key="2">
    <citation type="submission" date="2018-10" db="UniProtKB">
        <authorList>
            <consortium name="EnsemblPlants"/>
        </authorList>
    </citation>
    <scope>IDENTIFICATION</scope>
</reference>
<keyword evidence="9" id="KW-0677">Repeat</keyword>
<keyword evidence="8 19" id="KW-0732">Signal</keyword>
<evidence type="ECO:0000256" key="17">
    <source>
        <dbReference type="PROSITE-ProRule" id="PRU10141"/>
    </source>
</evidence>
<feature type="transmembrane region" description="Helical" evidence="18">
    <location>
        <begin position="627"/>
        <end position="649"/>
    </location>
</feature>
<evidence type="ECO:0000256" key="6">
    <source>
        <dbReference type="ARBA" id="ARBA00022679"/>
    </source>
</evidence>
<evidence type="ECO:0000256" key="13">
    <source>
        <dbReference type="ARBA" id="ARBA00022989"/>
    </source>
</evidence>
<comment type="subcellular location">
    <subcellularLocation>
        <location evidence="1">Cell membrane</location>
        <topology evidence="1">Single-pass membrane protein</topology>
    </subcellularLocation>
    <subcellularLocation>
        <location evidence="2">Membrane</location>
        <topology evidence="2">Single-pass type I membrane protein</topology>
    </subcellularLocation>
</comment>
<evidence type="ECO:0000256" key="5">
    <source>
        <dbReference type="ARBA" id="ARBA00022614"/>
    </source>
</evidence>
<dbReference type="PROSITE" id="PS00107">
    <property type="entry name" value="PROTEIN_KINASE_ATP"/>
    <property type="match status" value="1"/>
</dbReference>
<dbReference type="SUPFAM" id="SSF56112">
    <property type="entry name" value="Protein kinase-like (PK-like)"/>
    <property type="match status" value="1"/>
</dbReference>
<keyword evidence="7 18" id="KW-0812">Transmembrane</keyword>
<dbReference type="PANTHER" id="PTHR48056:SF41">
    <property type="entry name" value="RECEPTOR-LIKE PROTEIN KINASE HAIKU2"/>
    <property type="match status" value="1"/>
</dbReference>
<organism evidence="21">
    <name type="scientific">Triticum aestivum</name>
    <name type="common">Wheat</name>
    <dbReference type="NCBI Taxonomy" id="4565"/>
    <lineage>
        <taxon>Eukaryota</taxon>
        <taxon>Viridiplantae</taxon>
        <taxon>Streptophyta</taxon>
        <taxon>Embryophyta</taxon>
        <taxon>Tracheophyta</taxon>
        <taxon>Spermatophyta</taxon>
        <taxon>Magnoliopsida</taxon>
        <taxon>Liliopsida</taxon>
        <taxon>Poales</taxon>
        <taxon>Poaceae</taxon>
        <taxon>BOP clade</taxon>
        <taxon>Pooideae</taxon>
        <taxon>Triticodae</taxon>
        <taxon>Triticeae</taxon>
        <taxon>Triticinae</taxon>
        <taxon>Triticum</taxon>
    </lineage>
</organism>
<evidence type="ECO:0000256" key="12">
    <source>
        <dbReference type="ARBA" id="ARBA00022840"/>
    </source>
</evidence>
<evidence type="ECO:0000256" key="11">
    <source>
        <dbReference type="ARBA" id="ARBA00022777"/>
    </source>
</evidence>
<dbReference type="FunFam" id="3.80.10.10:FF:000905">
    <property type="entry name" value="Receptor-like protein kinase 7"/>
    <property type="match status" value="1"/>
</dbReference>
<dbReference type="Gene3D" id="3.30.200.20">
    <property type="entry name" value="Phosphorylase Kinase, domain 1"/>
    <property type="match status" value="1"/>
</dbReference>
<evidence type="ECO:0000256" key="1">
    <source>
        <dbReference type="ARBA" id="ARBA00004162"/>
    </source>
</evidence>
<dbReference type="InterPro" id="IPR032675">
    <property type="entry name" value="LRR_dom_sf"/>
</dbReference>
<dbReference type="Gramene" id="TraesCS1A02G103900.1">
    <property type="protein sequence ID" value="TraesCS1A02G103900.1.cds1"/>
    <property type="gene ID" value="TraesCS1A02G103900"/>
</dbReference>
<evidence type="ECO:0000256" key="15">
    <source>
        <dbReference type="ARBA" id="ARBA00023170"/>
    </source>
</evidence>
<dbReference type="OMA" id="KDGFMGN"/>
<dbReference type="InterPro" id="IPR013210">
    <property type="entry name" value="LRR_N_plant-typ"/>
</dbReference>
<dbReference type="InterPro" id="IPR001611">
    <property type="entry name" value="Leu-rich_rpt"/>
</dbReference>
<dbReference type="FunFam" id="1.10.510.10:FF:000388">
    <property type="entry name" value="Leucine-rich repeat receptor-like tyrosine-protein kinase PXC3"/>
    <property type="match status" value="1"/>
</dbReference>
<dbReference type="InterPro" id="IPR011009">
    <property type="entry name" value="Kinase-like_dom_sf"/>
</dbReference>
<dbReference type="GO" id="GO:0005524">
    <property type="term" value="F:ATP binding"/>
    <property type="evidence" value="ECO:0007669"/>
    <property type="project" value="UniProtKB-UniRule"/>
</dbReference>
<dbReference type="CDD" id="cd14066">
    <property type="entry name" value="STKc_IRAK"/>
    <property type="match status" value="1"/>
</dbReference>
<evidence type="ECO:0000256" key="8">
    <source>
        <dbReference type="ARBA" id="ARBA00022729"/>
    </source>
</evidence>
<dbReference type="EnsemblPlants" id="TraesCS1A02G103900.1">
    <property type="protein sequence ID" value="TraesCS1A02G103900.1.cds1"/>
    <property type="gene ID" value="TraesCS1A02G103900"/>
</dbReference>
<dbReference type="SUPFAM" id="SSF52058">
    <property type="entry name" value="L domain-like"/>
    <property type="match status" value="3"/>
</dbReference>
<evidence type="ECO:0000256" key="18">
    <source>
        <dbReference type="SAM" id="Phobius"/>
    </source>
</evidence>
<dbReference type="STRING" id="4565.A0A3B5XWE3"/>
<keyword evidence="6" id="KW-0808">Transferase</keyword>
<dbReference type="Pfam" id="PF08263">
    <property type="entry name" value="LRRNT_2"/>
    <property type="match status" value="1"/>
</dbReference>
<evidence type="ECO:0000256" key="16">
    <source>
        <dbReference type="ARBA" id="ARBA00023180"/>
    </source>
</evidence>
<dbReference type="InterPro" id="IPR050647">
    <property type="entry name" value="Plant_LRR-RLKs"/>
</dbReference>
<evidence type="ECO:0000259" key="20">
    <source>
        <dbReference type="PROSITE" id="PS50011"/>
    </source>
</evidence>
<evidence type="ECO:0000256" key="10">
    <source>
        <dbReference type="ARBA" id="ARBA00022741"/>
    </source>
</evidence>
<feature type="domain" description="Protein kinase" evidence="20">
    <location>
        <begin position="694"/>
        <end position="1005"/>
    </location>
</feature>
<evidence type="ECO:0000313" key="21">
    <source>
        <dbReference type="EnsemblPlants" id="TraesCS1A02G103900.1.cds1"/>
    </source>
</evidence>
<dbReference type="GeneID" id="100415816"/>
<evidence type="ECO:0000256" key="4">
    <source>
        <dbReference type="ARBA" id="ARBA00022475"/>
    </source>
</evidence>
<keyword evidence="14 18" id="KW-0472">Membrane</keyword>
<keyword evidence="13 18" id="KW-1133">Transmembrane helix</keyword>
<gene>
    <name evidence="21" type="primary">LOC100415816</name>
</gene>
<feature type="binding site" evidence="17">
    <location>
        <position position="722"/>
    </location>
    <ligand>
        <name>ATP</name>
        <dbReference type="ChEBI" id="CHEBI:30616"/>
    </ligand>
</feature>
<protein>
    <recommendedName>
        <fullName evidence="20">Protein kinase domain-containing protein</fullName>
    </recommendedName>
</protein>
<evidence type="ECO:0000256" key="14">
    <source>
        <dbReference type="ARBA" id="ARBA00023136"/>
    </source>
</evidence>
<dbReference type="RefSeq" id="XP_044379179.1">
    <property type="nucleotide sequence ID" value="XM_044523244.1"/>
</dbReference>
<evidence type="ECO:0000256" key="9">
    <source>
        <dbReference type="ARBA" id="ARBA00022737"/>
    </source>
</evidence>
<dbReference type="Proteomes" id="UP000019116">
    <property type="component" value="Chromosome 1A"/>
</dbReference>
<dbReference type="Pfam" id="PF13855">
    <property type="entry name" value="LRR_8"/>
    <property type="match status" value="1"/>
</dbReference>
<dbReference type="AlphaFoldDB" id="A0A3B5XWE3"/>
<keyword evidence="5" id="KW-0433">Leucine-rich repeat</keyword>
<dbReference type="FunFam" id="3.80.10.10:FF:000095">
    <property type="entry name" value="LRR receptor-like serine/threonine-protein kinase GSO1"/>
    <property type="match status" value="1"/>
</dbReference>
<dbReference type="OrthoDB" id="2015831at2759"/>
<dbReference type="GO" id="GO:0005886">
    <property type="term" value="C:plasma membrane"/>
    <property type="evidence" value="ECO:0000318"/>
    <property type="project" value="GO_Central"/>
</dbReference>
<feature type="signal peptide" evidence="19">
    <location>
        <begin position="1"/>
        <end position="36"/>
    </location>
</feature>
<dbReference type="Pfam" id="PF00560">
    <property type="entry name" value="LRR_1"/>
    <property type="match status" value="5"/>
</dbReference>
<name>A0A3B5XWE3_WHEAT</name>